<dbReference type="PANTHER" id="PTHR47185">
    <property type="entry name" value="PX DOMAIN-CONTAINING PROTEIN YPR097W"/>
    <property type="match status" value="1"/>
</dbReference>
<dbReference type="InterPro" id="IPR024555">
    <property type="entry name" value="PX-associated"/>
</dbReference>
<comment type="caution">
    <text evidence="3">The sequence shown here is derived from an EMBL/GenBank/DDBJ whole genome shotgun (WGS) entry which is preliminary data.</text>
</comment>
<keyword evidence="4" id="KW-1185">Reference proteome</keyword>
<dbReference type="SMART" id="SM00312">
    <property type="entry name" value="PX"/>
    <property type="match status" value="1"/>
</dbReference>
<dbReference type="Pfam" id="PF00787">
    <property type="entry name" value="PX"/>
    <property type="match status" value="1"/>
</dbReference>
<feature type="coiled-coil region" evidence="1">
    <location>
        <begin position="371"/>
        <end position="398"/>
    </location>
</feature>
<evidence type="ECO:0000313" key="4">
    <source>
        <dbReference type="Proteomes" id="UP001479436"/>
    </source>
</evidence>
<accession>A0ABR2VRD9</accession>
<name>A0ABR2VRD9_9FUNG</name>
<dbReference type="Pfam" id="PF12828">
    <property type="entry name" value="PXB"/>
    <property type="match status" value="1"/>
</dbReference>
<proteinExistence type="predicted"/>
<protein>
    <recommendedName>
        <fullName evidence="2">PX domain-containing protein</fullName>
    </recommendedName>
</protein>
<keyword evidence="1" id="KW-0175">Coiled coil</keyword>
<dbReference type="Proteomes" id="UP001479436">
    <property type="component" value="Unassembled WGS sequence"/>
</dbReference>
<sequence>MLTTSENIEDISEKVDLVTTQIDPSSNIFIPTTNGLHLTETELDLIKKDLLHRQIHEEMLSLRKSMSIVPLFLDTSLFQPPPKPVDTNFFRITSLFRSNPPTPALTPEPSTTANSSKSSFLSISDTSIQTPLLQYAFNNFVWNFPFLERADQSIWYKIQEFLNAFGRLRFGTYAISEEELSKRERISMRIESLLTILFNTGISTHKKIKDQPVHHKDIKILPRKPSRIQKPQSTLVQVEIVTVRRVVEHGYLREKEHSEFILKSHYMVSDESLYVSRRYSRVKKFYEKISKEFPGLDLPGPPHRFKAQSDAALYCEKDRLALQAYLRRLLRNQVVASSPTTRMFLTDSPTDLTPEDIQDTEVRRRSVQARAEEHAKFLKLAEQQAEELREITDSFVQEISEPGGLNKLAQALEAISEVDKLPISYRKMIELARINLASTLYRIFCAEETAVIHFQQLRQAHGMIPYRALKGILMISNPTTMMKAVLDLFLAQPFGQPSILQRVVSSNLSDSLKKKKKAIEELRVMIKDEHLCDRVHNYVYSSEEQCYDDDERPIWTSSYVSSGMVTTIQRKLAR</sequence>
<dbReference type="SUPFAM" id="SSF64268">
    <property type="entry name" value="PX domain"/>
    <property type="match status" value="1"/>
</dbReference>
<dbReference type="EMBL" id="JASJQH010008270">
    <property type="protein sequence ID" value="KAK9693899.1"/>
    <property type="molecule type" value="Genomic_DNA"/>
</dbReference>
<feature type="domain" description="PX" evidence="2">
    <location>
        <begin position="238"/>
        <end position="352"/>
    </location>
</feature>
<evidence type="ECO:0000256" key="1">
    <source>
        <dbReference type="SAM" id="Coils"/>
    </source>
</evidence>
<dbReference type="InterPro" id="IPR047168">
    <property type="entry name" value="LEC1-like"/>
</dbReference>
<dbReference type="Gene3D" id="3.30.1520.10">
    <property type="entry name" value="Phox-like domain"/>
    <property type="match status" value="1"/>
</dbReference>
<evidence type="ECO:0000259" key="2">
    <source>
        <dbReference type="PROSITE" id="PS50195"/>
    </source>
</evidence>
<evidence type="ECO:0000313" key="3">
    <source>
        <dbReference type="EMBL" id="KAK9693899.1"/>
    </source>
</evidence>
<dbReference type="InterPro" id="IPR001683">
    <property type="entry name" value="PX_dom"/>
</dbReference>
<dbReference type="PANTHER" id="PTHR47185:SF1">
    <property type="entry name" value="PX DOMAIN-CONTAINING PROTEIN YPR097W"/>
    <property type="match status" value="1"/>
</dbReference>
<dbReference type="Pfam" id="PF12825">
    <property type="entry name" value="DUF3818"/>
    <property type="match status" value="1"/>
</dbReference>
<dbReference type="PROSITE" id="PS50195">
    <property type="entry name" value="PX"/>
    <property type="match status" value="1"/>
</dbReference>
<reference evidence="3 4" key="1">
    <citation type="submission" date="2023-04" db="EMBL/GenBank/DDBJ databases">
        <title>Genome of Basidiobolus ranarum AG-B5.</title>
        <authorList>
            <person name="Stajich J.E."/>
            <person name="Carter-House D."/>
            <person name="Gryganskyi A."/>
        </authorList>
    </citation>
    <scope>NUCLEOTIDE SEQUENCE [LARGE SCALE GENOMIC DNA]</scope>
    <source>
        <strain evidence="3 4">AG-B5</strain>
    </source>
</reference>
<gene>
    <name evidence="3" type="ORF">K7432_013688</name>
</gene>
<dbReference type="InterPro" id="IPR036871">
    <property type="entry name" value="PX_dom_sf"/>
</dbReference>
<dbReference type="InterPro" id="IPR024554">
    <property type="entry name" value="LEC1-like_C"/>
</dbReference>
<organism evidence="3 4">
    <name type="scientific">Basidiobolus ranarum</name>
    <dbReference type="NCBI Taxonomy" id="34480"/>
    <lineage>
        <taxon>Eukaryota</taxon>
        <taxon>Fungi</taxon>
        <taxon>Fungi incertae sedis</taxon>
        <taxon>Zoopagomycota</taxon>
        <taxon>Entomophthoromycotina</taxon>
        <taxon>Basidiobolomycetes</taxon>
        <taxon>Basidiobolales</taxon>
        <taxon>Basidiobolaceae</taxon>
        <taxon>Basidiobolus</taxon>
    </lineage>
</organism>